<dbReference type="FunFam" id="3.40.50.1260:FF:000031">
    <property type="entry name" value="Phosphoglycerate kinase 1"/>
    <property type="match status" value="1"/>
</dbReference>
<dbReference type="GO" id="GO:0005829">
    <property type="term" value="C:cytosol"/>
    <property type="evidence" value="ECO:0007669"/>
    <property type="project" value="TreeGrafter"/>
</dbReference>
<dbReference type="InterPro" id="IPR036043">
    <property type="entry name" value="Phosphoglycerate_kinase_sf"/>
</dbReference>
<dbReference type="EC" id="2.7.2.3" evidence="5"/>
<dbReference type="GO" id="GO:0006094">
    <property type="term" value="P:gluconeogenesis"/>
    <property type="evidence" value="ECO:0007669"/>
    <property type="project" value="TreeGrafter"/>
</dbReference>
<dbReference type="SUPFAM" id="SSF53748">
    <property type="entry name" value="Phosphoglycerate kinase"/>
    <property type="match status" value="1"/>
</dbReference>
<dbReference type="InterPro" id="IPR015824">
    <property type="entry name" value="Phosphoglycerate_kinase_N"/>
</dbReference>
<evidence type="ECO:0000256" key="10">
    <source>
        <dbReference type="ARBA" id="ARBA00022840"/>
    </source>
</evidence>
<comment type="pathway">
    <text evidence="2">Carbohydrate degradation; glycolysis; pyruvate from D-glyceraldehyde 3-phosphate: step 2/5.</text>
</comment>
<keyword evidence="11" id="KW-0324">Glycolysis</keyword>
<keyword evidence="9" id="KW-0418">Kinase</keyword>
<dbReference type="AlphaFoldDB" id="A0A381QA32"/>
<protein>
    <recommendedName>
        <fullName evidence="5">phosphoglycerate kinase</fullName>
        <ecNumber evidence="5">2.7.2.3</ecNumber>
    </recommendedName>
</protein>
<comment type="catalytic activity">
    <reaction evidence="1">
        <text>(2R)-3-phosphoglycerate + ATP = (2R)-3-phospho-glyceroyl phosphate + ADP</text>
        <dbReference type="Rhea" id="RHEA:14801"/>
        <dbReference type="ChEBI" id="CHEBI:30616"/>
        <dbReference type="ChEBI" id="CHEBI:57604"/>
        <dbReference type="ChEBI" id="CHEBI:58272"/>
        <dbReference type="ChEBI" id="CHEBI:456216"/>
        <dbReference type="EC" id="2.7.2.3"/>
    </reaction>
</comment>
<dbReference type="PRINTS" id="PR00477">
    <property type="entry name" value="PHGLYCKINASE"/>
</dbReference>
<evidence type="ECO:0000256" key="1">
    <source>
        <dbReference type="ARBA" id="ARBA00000642"/>
    </source>
</evidence>
<dbReference type="GO" id="GO:0004618">
    <property type="term" value="F:phosphoglycerate kinase activity"/>
    <property type="evidence" value="ECO:0007669"/>
    <property type="project" value="UniProtKB-EC"/>
</dbReference>
<keyword evidence="8" id="KW-0547">Nucleotide-binding</keyword>
<dbReference type="Gene3D" id="3.40.50.1260">
    <property type="entry name" value="Phosphoglycerate kinase, N-terminal domain"/>
    <property type="match status" value="2"/>
</dbReference>
<evidence type="ECO:0000256" key="6">
    <source>
        <dbReference type="ARBA" id="ARBA00022490"/>
    </source>
</evidence>
<evidence type="ECO:0000256" key="8">
    <source>
        <dbReference type="ARBA" id="ARBA00022741"/>
    </source>
</evidence>
<keyword evidence="6" id="KW-0963">Cytoplasm</keyword>
<dbReference type="EMBL" id="UINC01001213">
    <property type="protein sequence ID" value="SUZ74503.1"/>
    <property type="molecule type" value="Genomic_DNA"/>
</dbReference>
<dbReference type="InterPro" id="IPR001576">
    <property type="entry name" value="Phosphoglycerate_kinase"/>
</dbReference>
<comment type="subunit">
    <text evidence="4">Monomer.</text>
</comment>
<evidence type="ECO:0000256" key="2">
    <source>
        <dbReference type="ARBA" id="ARBA00004838"/>
    </source>
</evidence>
<comment type="similarity">
    <text evidence="3">Belongs to the phosphoglycerate kinase family.</text>
</comment>
<reference evidence="12" key="1">
    <citation type="submission" date="2018-05" db="EMBL/GenBank/DDBJ databases">
        <authorList>
            <person name="Lanie J.A."/>
            <person name="Ng W.-L."/>
            <person name="Kazmierczak K.M."/>
            <person name="Andrzejewski T.M."/>
            <person name="Davidsen T.M."/>
            <person name="Wayne K.J."/>
            <person name="Tettelin H."/>
            <person name="Glass J.I."/>
            <person name="Rusch D."/>
            <person name="Podicherti R."/>
            <person name="Tsui H.-C.T."/>
            <person name="Winkler M.E."/>
        </authorList>
    </citation>
    <scope>NUCLEOTIDE SEQUENCE</scope>
</reference>
<evidence type="ECO:0000256" key="5">
    <source>
        <dbReference type="ARBA" id="ARBA00013061"/>
    </source>
</evidence>
<organism evidence="12">
    <name type="scientific">marine metagenome</name>
    <dbReference type="NCBI Taxonomy" id="408172"/>
    <lineage>
        <taxon>unclassified sequences</taxon>
        <taxon>metagenomes</taxon>
        <taxon>ecological metagenomes</taxon>
    </lineage>
</organism>
<dbReference type="PANTHER" id="PTHR11406:SF23">
    <property type="entry name" value="PHOSPHOGLYCERATE KINASE 1, CHLOROPLASTIC-RELATED"/>
    <property type="match status" value="1"/>
</dbReference>
<keyword evidence="7" id="KW-0808">Transferase</keyword>
<dbReference type="FunFam" id="3.40.50.1260:FF:000006">
    <property type="entry name" value="Phosphoglycerate kinase"/>
    <property type="match status" value="1"/>
</dbReference>
<dbReference type="Pfam" id="PF00162">
    <property type="entry name" value="PGK"/>
    <property type="match status" value="1"/>
</dbReference>
<dbReference type="GO" id="GO:0005524">
    <property type="term" value="F:ATP binding"/>
    <property type="evidence" value="ECO:0007669"/>
    <property type="project" value="UniProtKB-KW"/>
</dbReference>
<dbReference type="GO" id="GO:0043531">
    <property type="term" value="F:ADP binding"/>
    <property type="evidence" value="ECO:0007669"/>
    <property type="project" value="TreeGrafter"/>
</dbReference>
<accession>A0A381QA32</accession>
<proteinExistence type="inferred from homology"/>
<name>A0A381QA32_9ZZZZ</name>
<dbReference type="PANTHER" id="PTHR11406">
    <property type="entry name" value="PHOSPHOGLYCERATE KINASE"/>
    <property type="match status" value="1"/>
</dbReference>
<evidence type="ECO:0000256" key="9">
    <source>
        <dbReference type="ARBA" id="ARBA00022777"/>
    </source>
</evidence>
<dbReference type="PIRSF" id="PIRSF000724">
    <property type="entry name" value="Pgk"/>
    <property type="match status" value="1"/>
</dbReference>
<evidence type="ECO:0000256" key="3">
    <source>
        <dbReference type="ARBA" id="ARBA00008982"/>
    </source>
</evidence>
<dbReference type="GO" id="GO:0006096">
    <property type="term" value="P:glycolytic process"/>
    <property type="evidence" value="ECO:0007669"/>
    <property type="project" value="UniProtKB-KW"/>
</dbReference>
<dbReference type="HAMAP" id="MF_00145">
    <property type="entry name" value="Phosphoglyc_kinase"/>
    <property type="match status" value="1"/>
</dbReference>
<keyword evidence="10" id="KW-0067">ATP-binding</keyword>
<sequence>MFFLTNQSFKNKKAIIRVDLNVPLDSSLKVTDATRIIACRETIDYVINNGGACILMAHLGRPKGKNKILSFSNILKDISQGLQRKIRFVNDCVGDSVEKAVSILKPGEVLLLENLRFYKEETAGEEVFAKQLAKLGDVYINDAFGTCHREHASTFTVAKFFPENKYAGKLLEKELNVINRILENGQAPILAILGGAKVSSKLKTINNLIERVDKLIIAGGMAFTFIKANGGEIGASTYEPSLIEESRSILDKAQQLNKEIHLPLDVLSGNDFNESTEEKVFEVNKIENGWIGMDIFLETISVFENVIMSSSTIFWNGPMGVFEKEKFSHGTKQICEILKKAKEEGRYVIVGGGDSIAALKKFGKESWVNYISTGGGAMLESLEGKKLPGVKALN</sequence>
<evidence type="ECO:0000313" key="12">
    <source>
        <dbReference type="EMBL" id="SUZ74503.1"/>
    </source>
</evidence>
<evidence type="ECO:0000256" key="4">
    <source>
        <dbReference type="ARBA" id="ARBA00011245"/>
    </source>
</evidence>
<evidence type="ECO:0000256" key="11">
    <source>
        <dbReference type="ARBA" id="ARBA00023152"/>
    </source>
</evidence>
<evidence type="ECO:0000256" key="7">
    <source>
        <dbReference type="ARBA" id="ARBA00022679"/>
    </source>
</evidence>
<gene>
    <name evidence="12" type="ORF">METZ01_LOCUS27357</name>
</gene>